<evidence type="ECO:0000256" key="6">
    <source>
        <dbReference type="ARBA" id="ARBA00022967"/>
    </source>
</evidence>
<dbReference type="InterPro" id="IPR005968">
    <property type="entry name" value="Thiamine_ABC_ThiQ"/>
</dbReference>
<keyword evidence="1" id="KW-0813">Transport</keyword>
<dbReference type="EMBL" id="JBHSAF010000001">
    <property type="protein sequence ID" value="MFC3911931.1"/>
    <property type="molecule type" value="Genomic_DNA"/>
</dbReference>
<keyword evidence="4" id="KW-0547">Nucleotide-binding</keyword>
<comment type="caution">
    <text evidence="9">The sequence shown here is derived from an EMBL/GenBank/DDBJ whole genome shotgun (WGS) entry which is preliminary data.</text>
</comment>
<protein>
    <submittedName>
        <fullName evidence="9">Thiamine ABC transporter ATP-binding protein</fullName>
    </submittedName>
</protein>
<keyword evidence="7" id="KW-0472">Membrane</keyword>
<dbReference type="InterPro" id="IPR017871">
    <property type="entry name" value="ABC_transporter-like_CS"/>
</dbReference>
<sequence>MLICDDLTLQRGSETFHFSLTLQPGELLVLVGPSGAGKSTLLDLLAGFATPQQGTLSWQGESLLALSPAQRPFTTLFQSDNLFDHLTVAQNIGLGLSPTLRLSQAQRQQVQEAAARMGLGDRLASLPPQLSGGQQQRVALARCLVRQRPLLLLDEPFSALDPALRQELLREIHRLTRVEGIGVLLISHHPQEARDVADRLALLEQGRIVFCGAPSALDAPEHAALRRYLGHDAD</sequence>
<dbReference type="InterPro" id="IPR027417">
    <property type="entry name" value="P-loop_NTPase"/>
</dbReference>
<dbReference type="Proteomes" id="UP001595692">
    <property type="component" value="Unassembled WGS sequence"/>
</dbReference>
<dbReference type="PROSITE" id="PS50893">
    <property type="entry name" value="ABC_TRANSPORTER_2"/>
    <property type="match status" value="1"/>
</dbReference>
<dbReference type="Pfam" id="PF00005">
    <property type="entry name" value="ABC_tran"/>
    <property type="match status" value="1"/>
</dbReference>
<dbReference type="PANTHER" id="PTHR42781">
    <property type="entry name" value="SPERMIDINE/PUTRESCINE IMPORT ATP-BINDING PROTEIN POTA"/>
    <property type="match status" value="1"/>
</dbReference>
<evidence type="ECO:0000256" key="1">
    <source>
        <dbReference type="ARBA" id="ARBA00022448"/>
    </source>
</evidence>
<dbReference type="InterPro" id="IPR050093">
    <property type="entry name" value="ABC_SmlMolc_Importer"/>
</dbReference>
<keyword evidence="5 9" id="KW-0067">ATP-binding</keyword>
<keyword evidence="3" id="KW-0997">Cell inner membrane</keyword>
<dbReference type="NCBIfam" id="TIGR01277">
    <property type="entry name" value="thiQ"/>
    <property type="match status" value="1"/>
</dbReference>
<dbReference type="SUPFAM" id="SSF52540">
    <property type="entry name" value="P-loop containing nucleoside triphosphate hydrolases"/>
    <property type="match status" value="1"/>
</dbReference>
<keyword evidence="6" id="KW-1278">Translocase</keyword>
<evidence type="ECO:0000256" key="7">
    <source>
        <dbReference type="ARBA" id="ARBA00023136"/>
    </source>
</evidence>
<keyword evidence="2" id="KW-1003">Cell membrane</keyword>
<feature type="domain" description="ABC transporter" evidence="8">
    <location>
        <begin position="2"/>
        <end position="230"/>
    </location>
</feature>
<organism evidence="9 10">
    <name type="scientific">Pseudaeromonas sharmana</name>
    <dbReference type="NCBI Taxonomy" id="328412"/>
    <lineage>
        <taxon>Bacteria</taxon>
        <taxon>Pseudomonadati</taxon>
        <taxon>Pseudomonadota</taxon>
        <taxon>Gammaproteobacteria</taxon>
        <taxon>Aeromonadales</taxon>
        <taxon>Aeromonadaceae</taxon>
        <taxon>Pseudaeromonas</taxon>
    </lineage>
</organism>
<evidence type="ECO:0000256" key="5">
    <source>
        <dbReference type="ARBA" id="ARBA00022840"/>
    </source>
</evidence>
<name>A0ABV8CJA0_9GAMM</name>
<dbReference type="Gene3D" id="3.40.50.300">
    <property type="entry name" value="P-loop containing nucleotide triphosphate hydrolases"/>
    <property type="match status" value="1"/>
</dbReference>
<proteinExistence type="predicted"/>
<evidence type="ECO:0000256" key="3">
    <source>
        <dbReference type="ARBA" id="ARBA00022519"/>
    </source>
</evidence>
<evidence type="ECO:0000313" key="9">
    <source>
        <dbReference type="EMBL" id="MFC3911931.1"/>
    </source>
</evidence>
<dbReference type="GO" id="GO:0005524">
    <property type="term" value="F:ATP binding"/>
    <property type="evidence" value="ECO:0007669"/>
    <property type="project" value="UniProtKB-KW"/>
</dbReference>
<dbReference type="InterPro" id="IPR003439">
    <property type="entry name" value="ABC_transporter-like_ATP-bd"/>
</dbReference>
<evidence type="ECO:0000259" key="8">
    <source>
        <dbReference type="PROSITE" id="PS50893"/>
    </source>
</evidence>
<dbReference type="PROSITE" id="PS00211">
    <property type="entry name" value="ABC_TRANSPORTER_1"/>
    <property type="match status" value="1"/>
</dbReference>
<dbReference type="RefSeq" id="WP_377149775.1">
    <property type="nucleotide sequence ID" value="NZ_JBHSAF010000001.1"/>
</dbReference>
<gene>
    <name evidence="9" type="primary">thiQ</name>
    <name evidence="9" type="ORF">ACFOSS_00425</name>
</gene>
<dbReference type="SMART" id="SM00382">
    <property type="entry name" value="AAA"/>
    <property type="match status" value="1"/>
</dbReference>
<evidence type="ECO:0000256" key="2">
    <source>
        <dbReference type="ARBA" id="ARBA00022475"/>
    </source>
</evidence>
<evidence type="ECO:0000313" key="10">
    <source>
        <dbReference type="Proteomes" id="UP001595692"/>
    </source>
</evidence>
<reference evidence="10" key="1">
    <citation type="journal article" date="2019" name="Int. J. Syst. Evol. Microbiol.">
        <title>The Global Catalogue of Microorganisms (GCM) 10K type strain sequencing project: providing services to taxonomists for standard genome sequencing and annotation.</title>
        <authorList>
            <consortium name="The Broad Institute Genomics Platform"/>
            <consortium name="The Broad Institute Genome Sequencing Center for Infectious Disease"/>
            <person name="Wu L."/>
            <person name="Ma J."/>
        </authorList>
    </citation>
    <scope>NUCLEOTIDE SEQUENCE [LARGE SCALE GENOMIC DNA]</scope>
    <source>
        <strain evidence="10">CCUG 54939</strain>
    </source>
</reference>
<accession>A0ABV8CJA0</accession>
<dbReference type="PANTHER" id="PTHR42781:SF1">
    <property type="entry name" value="THIAMINE IMPORT ATP-BINDING PROTEIN THIQ"/>
    <property type="match status" value="1"/>
</dbReference>
<evidence type="ECO:0000256" key="4">
    <source>
        <dbReference type="ARBA" id="ARBA00022741"/>
    </source>
</evidence>
<dbReference type="InterPro" id="IPR003593">
    <property type="entry name" value="AAA+_ATPase"/>
</dbReference>
<keyword evidence="10" id="KW-1185">Reference proteome</keyword>